<feature type="modified residue" description="4-aspartylphosphate" evidence="13">
    <location>
        <position position="620"/>
    </location>
</feature>
<dbReference type="AlphaFoldDB" id="I4AG45"/>
<dbReference type="SMART" id="SM00387">
    <property type="entry name" value="HATPase_c"/>
    <property type="match status" value="1"/>
</dbReference>
<evidence type="ECO:0000256" key="5">
    <source>
        <dbReference type="ARBA" id="ARBA00022553"/>
    </source>
</evidence>
<keyword evidence="10" id="KW-0902">Two-component regulatory system</keyword>
<dbReference type="OrthoDB" id="9811889at2"/>
<dbReference type="Pfam" id="PF01627">
    <property type="entry name" value="Hpt"/>
    <property type="match status" value="1"/>
</dbReference>
<dbReference type="CDD" id="cd17546">
    <property type="entry name" value="REC_hyHK_CKI1_RcsC-like"/>
    <property type="match status" value="1"/>
</dbReference>
<evidence type="ECO:0000256" key="2">
    <source>
        <dbReference type="ARBA" id="ARBA00004651"/>
    </source>
</evidence>
<dbReference type="HOGENOM" id="CLU_000445_114_15_10"/>
<protein>
    <recommendedName>
        <fullName evidence="3">histidine kinase</fullName>
        <ecNumber evidence="3">2.7.13.3</ecNumber>
    </recommendedName>
</protein>
<dbReference type="eggNOG" id="COG0784">
    <property type="taxonomic scope" value="Bacteria"/>
</dbReference>
<evidence type="ECO:0000256" key="1">
    <source>
        <dbReference type="ARBA" id="ARBA00000085"/>
    </source>
</evidence>
<evidence type="ECO:0000256" key="3">
    <source>
        <dbReference type="ARBA" id="ARBA00012438"/>
    </source>
</evidence>
<evidence type="ECO:0000259" key="16">
    <source>
        <dbReference type="PROSITE" id="PS50110"/>
    </source>
</evidence>
<feature type="domain" description="Response regulatory" evidence="16">
    <location>
        <begin position="571"/>
        <end position="686"/>
    </location>
</feature>
<dbReference type="Gene3D" id="1.10.287.130">
    <property type="match status" value="1"/>
</dbReference>
<dbReference type="EMBL" id="CP003345">
    <property type="protein sequence ID" value="AFM02930.1"/>
    <property type="molecule type" value="Genomic_DNA"/>
</dbReference>
<keyword evidence="9" id="KW-1133">Transmembrane helix</keyword>
<dbReference type="GO" id="GO:0005524">
    <property type="term" value="F:ATP binding"/>
    <property type="evidence" value="ECO:0007669"/>
    <property type="project" value="UniProtKB-KW"/>
</dbReference>
<keyword evidence="20" id="KW-1185">Reference proteome</keyword>
<dbReference type="InterPro" id="IPR036890">
    <property type="entry name" value="HATPase_C_sf"/>
</dbReference>
<evidence type="ECO:0000256" key="8">
    <source>
        <dbReference type="ARBA" id="ARBA00022840"/>
    </source>
</evidence>
<dbReference type="FunFam" id="3.30.565.10:FF:000010">
    <property type="entry name" value="Sensor histidine kinase RcsC"/>
    <property type="match status" value="1"/>
</dbReference>
<evidence type="ECO:0000256" key="11">
    <source>
        <dbReference type="ARBA" id="ARBA00023136"/>
    </source>
</evidence>
<dbReference type="PRINTS" id="PR00344">
    <property type="entry name" value="BCTRLSENSOR"/>
</dbReference>
<dbReference type="CDD" id="cd00130">
    <property type="entry name" value="PAS"/>
    <property type="match status" value="1"/>
</dbReference>
<dbReference type="STRING" id="880071.Fleli_0454"/>
<organism evidence="19 20">
    <name type="scientific">Bernardetia litoralis (strain ATCC 23117 / DSM 6794 / NBRC 15988 / NCIMB 1366 / Fx l1 / Sio-4)</name>
    <name type="common">Flexibacter litoralis</name>
    <dbReference type="NCBI Taxonomy" id="880071"/>
    <lineage>
        <taxon>Bacteria</taxon>
        <taxon>Pseudomonadati</taxon>
        <taxon>Bacteroidota</taxon>
        <taxon>Cytophagia</taxon>
        <taxon>Cytophagales</taxon>
        <taxon>Bernardetiaceae</taxon>
        <taxon>Bernardetia</taxon>
    </lineage>
</organism>
<dbReference type="InterPro" id="IPR036097">
    <property type="entry name" value="HisK_dim/P_sf"/>
</dbReference>
<dbReference type="SUPFAM" id="SSF55874">
    <property type="entry name" value="ATPase domain of HSP90 chaperone/DNA topoisomerase II/histidine kinase"/>
    <property type="match status" value="1"/>
</dbReference>
<keyword evidence="5 13" id="KW-0597">Phosphoprotein</keyword>
<keyword evidence="4" id="KW-1003">Cell membrane</keyword>
<accession>I4AG45</accession>
<dbReference type="SUPFAM" id="SSF52172">
    <property type="entry name" value="CheY-like"/>
    <property type="match status" value="1"/>
</dbReference>
<dbReference type="PROSITE" id="PS50112">
    <property type="entry name" value="PAS"/>
    <property type="match status" value="1"/>
</dbReference>
<gene>
    <name evidence="19" type="ordered locus">Fleli_0454</name>
</gene>
<dbReference type="KEGG" id="fli:Fleli_0454"/>
<evidence type="ECO:0000256" key="6">
    <source>
        <dbReference type="ARBA" id="ARBA00022692"/>
    </source>
</evidence>
<dbReference type="GO" id="GO:0000155">
    <property type="term" value="F:phosphorelay sensor kinase activity"/>
    <property type="evidence" value="ECO:0007669"/>
    <property type="project" value="InterPro"/>
</dbReference>
<dbReference type="Gene3D" id="3.40.50.2300">
    <property type="match status" value="1"/>
</dbReference>
<evidence type="ECO:0000256" key="14">
    <source>
        <dbReference type="SAM" id="Coils"/>
    </source>
</evidence>
<keyword evidence="6" id="KW-0812">Transmembrane</keyword>
<evidence type="ECO:0000256" key="4">
    <source>
        <dbReference type="ARBA" id="ARBA00022475"/>
    </source>
</evidence>
<dbReference type="PANTHER" id="PTHR45339:SF1">
    <property type="entry name" value="HYBRID SIGNAL TRANSDUCTION HISTIDINE KINASE J"/>
    <property type="match status" value="1"/>
</dbReference>
<dbReference type="Gene3D" id="3.30.565.10">
    <property type="entry name" value="Histidine kinase-like ATPase, C-terminal domain"/>
    <property type="match status" value="1"/>
</dbReference>
<dbReference type="GO" id="GO:0005886">
    <property type="term" value="C:plasma membrane"/>
    <property type="evidence" value="ECO:0007669"/>
    <property type="project" value="UniProtKB-SubCell"/>
</dbReference>
<dbReference type="InterPro" id="IPR003661">
    <property type="entry name" value="HisK_dim/P_dom"/>
</dbReference>
<dbReference type="SMART" id="SM00091">
    <property type="entry name" value="PAS"/>
    <property type="match status" value="1"/>
</dbReference>
<dbReference type="RefSeq" id="WP_014796390.1">
    <property type="nucleotide sequence ID" value="NC_018018.1"/>
</dbReference>
<dbReference type="Pfam" id="PF02518">
    <property type="entry name" value="HATPase_c"/>
    <property type="match status" value="1"/>
</dbReference>
<feature type="coiled-coil region" evidence="14">
    <location>
        <begin position="273"/>
        <end position="300"/>
    </location>
</feature>
<keyword evidence="11" id="KW-0472">Membrane</keyword>
<name>I4AG45_BERLS</name>
<dbReference type="InterPro" id="IPR008207">
    <property type="entry name" value="Sig_transdc_His_kin_Hpt_dom"/>
</dbReference>
<dbReference type="eggNOG" id="COG2205">
    <property type="taxonomic scope" value="Bacteria"/>
</dbReference>
<dbReference type="SUPFAM" id="SSF47384">
    <property type="entry name" value="Homodimeric domain of signal transducing histidine kinase"/>
    <property type="match status" value="1"/>
</dbReference>
<proteinExistence type="predicted"/>
<evidence type="ECO:0000256" key="12">
    <source>
        <dbReference type="PROSITE-ProRule" id="PRU00110"/>
    </source>
</evidence>
<dbReference type="InterPro" id="IPR004358">
    <property type="entry name" value="Sig_transdc_His_kin-like_C"/>
</dbReference>
<dbReference type="Proteomes" id="UP000006054">
    <property type="component" value="Chromosome"/>
</dbReference>
<feature type="domain" description="PAS" evidence="17">
    <location>
        <begin position="165"/>
        <end position="225"/>
    </location>
</feature>
<dbReference type="PROSITE" id="PS50894">
    <property type="entry name" value="HPT"/>
    <property type="match status" value="1"/>
</dbReference>
<dbReference type="GO" id="GO:0006355">
    <property type="term" value="P:regulation of DNA-templated transcription"/>
    <property type="evidence" value="ECO:0007669"/>
    <property type="project" value="InterPro"/>
</dbReference>
<dbReference type="CDD" id="cd00082">
    <property type="entry name" value="HisKA"/>
    <property type="match status" value="1"/>
</dbReference>
<dbReference type="PANTHER" id="PTHR45339">
    <property type="entry name" value="HYBRID SIGNAL TRANSDUCTION HISTIDINE KINASE J"/>
    <property type="match status" value="1"/>
</dbReference>
<dbReference type="EC" id="2.7.13.3" evidence="3"/>
<dbReference type="Gene3D" id="3.30.450.20">
    <property type="entry name" value="PAS domain"/>
    <property type="match status" value="1"/>
</dbReference>
<keyword evidence="14" id="KW-0175">Coiled coil</keyword>
<dbReference type="InterPro" id="IPR036641">
    <property type="entry name" value="HPT_dom_sf"/>
</dbReference>
<dbReference type="eggNOG" id="COG2198">
    <property type="taxonomic scope" value="Bacteria"/>
</dbReference>
<comment type="catalytic activity">
    <reaction evidence="1">
        <text>ATP + protein L-histidine = ADP + protein N-phospho-L-histidine.</text>
        <dbReference type="EC" id="2.7.13.3"/>
    </reaction>
</comment>
<dbReference type="Pfam" id="PF00989">
    <property type="entry name" value="PAS"/>
    <property type="match status" value="1"/>
</dbReference>
<dbReference type="InterPro" id="IPR005467">
    <property type="entry name" value="His_kinase_dom"/>
</dbReference>
<dbReference type="Pfam" id="PF00072">
    <property type="entry name" value="Response_reg"/>
    <property type="match status" value="1"/>
</dbReference>
<dbReference type="InterPro" id="IPR001789">
    <property type="entry name" value="Sig_transdc_resp-reg_receiver"/>
</dbReference>
<evidence type="ECO:0000259" key="18">
    <source>
        <dbReference type="PROSITE" id="PS50894"/>
    </source>
</evidence>
<evidence type="ECO:0000259" key="17">
    <source>
        <dbReference type="PROSITE" id="PS50112"/>
    </source>
</evidence>
<dbReference type="InterPro" id="IPR011006">
    <property type="entry name" value="CheY-like_superfamily"/>
</dbReference>
<dbReference type="SUPFAM" id="SSF55785">
    <property type="entry name" value="PYP-like sensor domain (PAS domain)"/>
    <property type="match status" value="1"/>
</dbReference>
<evidence type="ECO:0000256" key="10">
    <source>
        <dbReference type="ARBA" id="ARBA00023012"/>
    </source>
</evidence>
<feature type="domain" description="HPt" evidence="18">
    <location>
        <begin position="745"/>
        <end position="841"/>
    </location>
</feature>
<feature type="domain" description="Histidine kinase" evidence="15">
    <location>
        <begin position="307"/>
        <end position="529"/>
    </location>
</feature>
<dbReference type="SMART" id="SM00448">
    <property type="entry name" value="REC"/>
    <property type="match status" value="1"/>
</dbReference>
<keyword evidence="8" id="KW-0067">ATP-binding</keyword>
<dbReference type="PROSITE" id="PS50109">
    <property type="entry name" value="HIS_KIN"/>
    <property type="match status" value="1"/>
</dbReference>
<evidence type="ECO:0000259" key="15">
    <source>
        <dbReference type="PROSITE" id="PS50109"/>
    </source>
</evidence>
<evidence type="ECO:0000256" key="9">
    <source>
        <dbReference type="ARBA" id="ARBA00022989"/>
    </source>
</evidence>
<dbReference type="InterPro" id="IPR000014">
    <property type="entry name" value="PAS"/>
</dbReference>
<dbReference type="InterPro" id="IPR013767">
    <property type="entry name" value="PAS_fold"/>
</dbReference>
<dbReference type="InterPro" id="IPR035965">
    <property type="entry name" value="PAS-like_dom_sf"/>
</dbReference>
<reference evidence="20" key="1">
    <citation type="submission" date="2012-06" db="EMBL/GenBank/DDBJ databases">
        <title>The complete genome of Flexibacter litoralis DSM 6794.</title>
        <authorList>
            <person name="Lucas S."/>
            <person name="Copeland A."/>
            <person name="Lapidus A."/>
            <person name="Glavina del Rio T."/>
            <person name="Dalin E."/>
            <person name="Tice H."/>
            <person name="Bruce D."/>
            <person name="Goodwin L."/>
            <person name="Pitluck S."/>
            <person name="Peters L."/>
            <person name="Ovchinnikova G."/>
            <person name="Lu M."/>
            <person name="Kyrpides N."/>
            <person name="Mavromatis K."/>
            <person name="Ivanova N."/>
            <person name="Brettin T."/>
            <person name="Detter J.C."/>
            <person name="Han C."/>
            <person name="Larimer F."/>
            <person name="Land M."/>
            <person name="Hauser L."/>
            <person name="Markowitz V."/>
            <person name="Cheng J.-F."/>
            <person name="Hugenholtz P."/>
            <person name="Woyke T."/>
            <person name="Wu D."/>
            <person name="Spring S."/>
            <person name="Lang E."/>
            <person name="Kopitz M."/>
            <person name="Brambilla E."/>
            <person name="Klenk H.-P."/>
            <person name="Eisen J.A."/>
        </authorList>
    </citation>
    <scope>NUCLEOTIDE SEQUENCE [LARGE SCALE GENOMIC DNA]</scope>
    <source>
        <strain evidence="20">ATCC 23117 / DSM 6794 / NBRC 15988 / NCIMB 1366 / Sio-4</strain>
    </source>
</reference>
<evidence type="ECO:0000256" key="13">
    <source>
        <dbReference type="PROSITE-ProRule" id="PRU00169"/>
    </source>
</evidence>
<feature type="modified residue" description="Phosphohistidine" evidence="12">
    <location>
        <position position="784"/>
    </location>
</feature>
<dbReference type="NCBIfam" id="TIGR00229">
    <property type="entry name" value="sensory_box"/>
    <property type="match status" value="1"/>
</dbReference>
<dbReference type="Pfam" id="PF00512">
    <property type="entry name" value="HisKA"/>
    <property type="match status" value="1"/>
</dbReference>
<dbReference type="InterPro" id="IPR003594">
    <property type="entry name" value="HATPase_dom"/>
</dbReference>
<dbReference type="SMART" id="SM00388">
    <property type="entry name" value="HisKA"/>
    <property type="match status" value="1"/>
</dbReference>
<comment type="subcellular location">
    <subcellularLocation>
        <location evidence="2">Cell membrane</location>
        <topology evidence="2">Multi-pass membrane protein</topology>
    </subcellularLocation>
</comment>
<dbReference type="Gene3D" id="1.20.120.160">
    <property type="entry name" value="HPT domain"/>
    <property type="match status" value="1"/>
</dbReference>
<dbReference type="SUPFAM" id="SSF47226">
    <property type="entry name" value="Histidine-containing phosphotransfer domain, HPT domain"/>
    <property type="match status" value="1"/>
</dbReference>
<evidence type="ECO:0000313" key="19">
    <source>
        <dbReference type="EMBL" id="AFM02930.1"/>
    </source>
</evidence>
<dbReference type="PROSITE" id="PS50110">
    <property type="entry name" value="RESPONSE_REGULATORY"/>
    <property type="match status" value="1"/>
</dbReference>
<keyword evidence="7" id="KW-0547">Nucleotide-binding</keyword>
<sequence length="841" mass="95903" precursor="true">MITSEVLSPTTTITASSSFAVPSQNQAQSLFSFLKTANSCISFDALYNSIFEHLSKVFEIDFSLVIASNQIIYSKKYSETTFLLNEEEIKTLENENKLQKLVVTQNENIHYFIYIPIQKSNQLLNVFVCISKNNYSTIDNQTIGFLDCFCQMILSALIRLDKEENDIRYKTIFDSFQDIYFQANQEGIITTISPSIKDILGYEPQEVINKALYAFLLSKERLENLLFILKERKKIKNYEVNVLSKLGHPKRFLCNFQVIENKANRNIVAIEGIAREVNESKKVNQEVKKSKQNIERILESKKQFLADMGHEIRTPMNGIIGMIDLLRTTKLNNEQNNFVDTIEESSNELLVILNNVLDLSKIEANKMLLKPEAFELKSLLDELSLLFAKEIKKKSLQFAIKITDKTPKKIIADKSRLLQIFGYLLSNAIKYNLQNGKIIISVDVLKQEDGKLFLQCEVKDTGIGISEENQEFLFDSFSKLQHNYQKIAGGTGLGLTIAKQLVKIMGGTLQVYSKEKEGSTFYFSFEALKSIEKSTVNKSVDNSEIQSECQDNKVISEIGLNWQNSFINNPLILVVDDNTTNLIVAQKVLEKSGCQVITAVNGKEAIHKIRNNKFELVYMDIQMPEMDGVTATRFIKRLKIHVPPIIALTAFTVAEEKDRFIDAGMDDYLPKPVKAETLIQKTKQWISEKFYNLNNENSKKEIENDTEDKNETEKANLASQSSVESLKYLPIVNTQTAQQLQKWGGQELVDESYELFETETKGLLVELIMAHQQNDRPTLKLHVHTIKGSAATLGVDRMATLATEIDLMLKSDIDSNVAEQMQAFEHSFEEYRLNYRIILNL</sequence>
<evidence type="ECO:0000256" key="7">
    <source>
        <dbReference type="ARBA" id="ARBA00022741"/>
    </source>
</evidence>
<evidence type="ECO:0000313" key="20">
    <source>
        <dbReference type="Proteomes" id="UP000006054"/>
    </source>
</evidence>